<dbReference type="PANTHER" id="PTHR21240">
    <property type="entry name" value="2-AMINO-3-CARBOXYLMUCONATE-6-SEMIALDEHYDE DECARBOXYLASE"/>
    <property type="match status" value="1"/>
</dbReference>
<dbReference type="SUPFAM" id="SSF51556">
    <property type="entry name" value="Metallo-dependent hydrolases"/>
    <property type="match status" value="1"/>
</dbReference>
<dbReference type="Gene3D" id="3.20.20.140">
    <property type="entry name" value="Metal-dependent hydrolases"/>
    <property type="match status" value="1"/>
</dbReference>
<dbReference type="PANTHER" id="PTHR21240:SF28">
    <property type="entry name" value="ISO-OROTATE DECARBOXYLASE (EUROFUNG)"/>
    <property type="match status" value="1"/>
</dbReference>
<reference evidence="3" key="1">
    <citation type="submission" date="2020-05" db="EMBL/GenBank/DDBJ databases">
        <authorList>
            <person name="Chiriac C."/>
            <person name="Salcher M."/>
            <person name="Ghai R."/>
            <person name="Kavagutti S V."/>
        </authorList>
    </citation>
    <scope>NUCLEOTIDE SEQUENCE</scope>
</reference>
<feature type="domain" description="Amidohydrolase-related" evidence="2">
    <location>
        <begin position="72"/>
        <end position="361"/>
    </location>
</feature>
<dbReference type="InterPro" id="IPR032466">
    <property type="entry name" value="Metal_Hydrolase"/>
</dbReference>
<accession>A0A6J6GK09</accession>
<evidence type="ECO:0000256" key="1">
    <source>
        <dbReference type="ARBA" id="ARBA00023239"/>
    </source>
</evidence>
<protein>
    <submittedName>
        <fullName evidence="3">Unannotated protein</fullName>
    </submittedName>
</protein>
<dbReference type="GO" id="GO:0005737">
    <property type="term" value="C:cytoplasm"/>
    <property type="evidence" value="ECO:0007669"/>
    <property type="project" value="TreeGrafter"/>
</dbReference>
<evidence type="ECO:0000313" key="3">
    <source>
        <dbReference type="EMBL" id="CAB4601652.1"/>
    </source>
</evidence>
<dbReference type="GO" id="GO:0016787">
    <property type="term" value="F:hydrolase activity"/>
    <property type="evidence" value="ECO:0007669"/>
    <property type="project" value="InterPro"/>
</dbReference>
<evidence type="ECO:0000259" key="2">
    <source>
        <dbReference type="Pfam" id="PF04909"/>
    </source>
</evidence>
<dbReference type="EMBL" id="CAEZUP010000012">
    <property type="protein sequence ID" value="CAB4601652.1"/>
    <property type="molecule type" value="Genomic_DNA"/>
</dbReference>
<dbReference type="InterPro" id="IPR006680">
    <property type="entry name" value="Amidohydro-rel"/>
</dbReference>
<dbReference type="InterPro" id="IPR032465">
    <property type="entry name" value="ACMSD"/>
</dbReference>
<dbReference type="GO" id="GO:0016831">
    <property type="term" value="F:carboxy-lyase activity"/>
    <property type="evidence" value="ECO:0007669"/>
    <property type="project" value="InterPro"/>
</dbReference>
<dbReference type="AlphaFoldDB" id="A0A6J6GK09"/>
<name>A0A6J6GK09_9ZZZZ</name>
<dbReference type="GO" id="GO:0019748">
    <property type="term" value="P:secondary metabolic process"/>
    <property type="evidence" value="ECO:0007669"/>
    <property type="project" value="TreeGrafter"/>
</dbReference>
<proteinExistence type="predicted"/>
<organism evidence="3">
    <name type="scientific">freshwater metagenome</name>
    <dbReference type="NCBI Taxonomy" id="449393"/>
    <lineage>
        <taxon>unclassified sequences</taxon>
        <taxon>metagenomes</taxon>
        <taxon>ecological metagenomes</taxon>
    </lineage>
</organism>
<gene>
    <name evidence="3" type="ORF">UFOPK1835_00452</name>
</gene>
<keyword evidence="1" id="KW-0456">Lyase</keyword>
<dbReference type="Pfam" id="PF04909">
    <property type="entry name" value="Amidohydro_2"/>
    <property type="match status" value="1"/>
</dbReference>
<sequence>MAPNDHYTIISADGHAGGNHVQYREYLDPEWRDEFDAWRGGYKNPFRDLQDDGRSRNWDSARRNADLDAEGVAAEVLFPNTVPPFFPTGVVIAPAPSVADFPKRLAGLRAHNRWLVDFVAESPERRAGLAQVALNEVDEAVADVKWAREQGLRGILLPGVSPDTPWIDPLFSAIYDPLWAICQELDMSITHHAGGSGIPNYGKHPSSLTMFVLESGFFANRAIWHLIMSGVFERFPGLKFVMTEQGTSWLPPAITKMDDIHTAQVRGRMGEIGMPESGALPHKPSDYFRRNCFLGASFPSPGEASHFHDLGLDKVMWGSDYPHNEACSPFSRESLRHTFNGWNEADLRQVLTETAVSVYGFDLAALQPLADRIGPTVAEIAVPLTEIPDHQSPAFQRA</sequence>